<organism evidence="3 4">
    <name type="scientific">Amphilophus citrinellus</name>
    <name type="common">Midas cichlid</name>
    <name type="synonym">Cichlasoma citrinellum</name>
    <dbReference type="NCBI Taxonomy" id="61819"/>
    <lineage>
        <taxon>Eukaryota</taxon>
        <taxon>Metazoa</taxon>
        <taxon>Chordata</taxon>
        <taxon>Craniata</taxon>
        <taxon>Vertebrata</taxon>
        <taxon>Euteleostomi</taxon>
        <taxon>Actinopterygii</taxon>
        <taxon>Neopterygii</taxon>
        <taxon>Teleostei</taxon>
        <taxon>Neoteleostei</taxon>
        <taxon>Acanthomorphata</taxon>
        <taxon>Ovalentaria</taxon>
        <taxon>Cichlomorphae</taxon>
        <taxon>Cichliformes</taxon>
        <taxon>Cichlidae</taxon>
        <taxon>New World cichlids</taxon>
        <taxon>Cichlasomatinae</taxon>
        <taxon>Heroini</taxon>
        <taxon>Amphilophus</taxon>
    </lineage>
</organism>
<dbReference type="GO" id="GO:0003677">
    <property type="term" value="F:DNA binding"/>
    <property type="evidence" value="ECO:0007669"/>
    <property type="project" value="UniProtKB-UniRule"/>
</dbReference>
<dbReference type="Pfam" id="PF09011">
    <property type="entry name" value="HMG_box_2"/>
    <property type="match status" value="1"/>
</dbReference>
<feature type="DNA-binding region" description="HMG box" evidence="1">
    <location>
        <begin position="39"/>
        <end position="97"/>
    </location>
</feature>
<name>A0A3Q0SKW5_AMPCI</name>
<sequence>NMDKVELFEVVKVTEEVESAYSQTEVASLKKRKSKAQDDSAEKSAYLLYYFDVHQIMQLGVSNMPQSEINKRISESWKRLSVAEKSYYLEKAKLEKEGIDTSSLSPSKDLPGFRKILPRASYFVLSKGCSSDHQPGSSQSELSVDSVDNPAEGGLPSVSLIQETRLTPLGMAGEVELLEPPIVVEEIAEETAAVSPAFQGIAPSSSSSVSPKATVSADSSVSQGSADCIANGVTLKGNEARTGTTSYSATMVQQTQGQTTQVVAIIPTQVRPKCPSPSSVKTYTRRGRGRCLNPGCSFIYVTRHKPPTCPDCGSHLGGKWIPAVSVTCMLLLHVCSVLIVGICRLLLSVLFSGLKPSTLKQLGQTVPTTTAKQVNTDIWLHTRDLGLSTARGRGRCKNPSCDYIYKNRHKPAVCPKCGCELTQKNTKASETLLYPYHPLTSAQKDIQRQNTVQLLRSCLQIPESETELQETLTLIQELNTFQIVFVQVGDQEQENSTEAETLFQSRWPQYYESAATHCGLCNYPLFKGGQSTVAGQEDCWLLTETLMQTVSLQLKVCLNVQCLTLHSFTDLHPGLFNIGNRLLVSIDLFLKIRASIKLGQSPSLAAKTILDHVPSHPVHSLNPDESSQIQELLLSGYWAFECLTVRDYNDMICGICGVAPKMEIAQRYSNNVLELKNVEFTWPEISVSDEVHVDDFWLTMESEAIEQAAFPTDIPITRVDASIIAPFIPPLMRSPTVINTEKNKVLSHPEQPPGDPSVLVRLIHDGQLRLDKIEDHTEDELRTVLDCCGASITPNSTKDELLASLISLYTLVHSGLSTSSRPPAHLTAGKLSKVCPHKVVCASKYLVRGETARDHVDLLLSSRYWPPVYVCDCAREVALCTDLQYPELATQMWGRNQGCFSDPFEKPELVSCAELQDQLCSADLSSGAENQQVHPITKSSSCWLVHPPQETPKPPAPEHHSMILCRDLEPYVSLVNFPSVSRALKQPIVFNNTAYYYLYNRMVDFFTSRDIVSQQINQVVKACQPGEVVIRDALYRLGVAQIKTDKEGDEGNEVEGQAQEEGMETFEVVLHQ</sequence>
<dbReference type="Ensembl" id="ENSACIT00000021506.1">
    <property type="protein sequence ID" value="ENSACIP00000020960.1"/>
    <property type="gene ID" value="ENSACIG00000016262.1"/>
</dbReference>
<keyword evidence="1" id="KW-0539">Nucleus</keyword>
<dbReference type="InterPro" id="IPR040648">
    <property type="entry name" value="HMGXB3_CxC4"/>
</dbReference>
<dbReference type="InterPro" id="IPR036910">
    <property type="entry name" value="HMG_box_dom_sf"/>
</dbReference>
<dbReference type="PROSITE" id="PS50118">
    <property type="entry name" value="HMG_BOX_2"/>
    <property type="match status" value="1"/>
</dbReference>
<evidence type="ECO:0000313" key="3">
    <source>
        <dbReference type="Ensembl" id="ENSACIP00000020960.1"/>
    </source>
</evidence>
<dbReference type="AlphaFoldDB" id="A0A3Q0SKW5"/>
<dbReference type="GeneTree" id="ENSGT00390000006983"/>
<evidence type="ECO:0000256" key="1">
    <source>
        <dbReference type="PROSITE-ProRule" id="PRU00267"/>
    </source>
</evidence>
<dbReference type="InterPro" id="IPR009071">
    <property type="entry name" value="HMG_box_dom"/>
</dbReference>
<dbReference type="OMA" id="SCWLVHP"/>
<dbReference type="Pfam" id="PF18717">
    <property type="entry name" value="CxC4"/>
    <property type="match status" value="1"/>
</dbReference>
<proteinExistence type="predicted"/>
<reference evidence="3" key="1">
    <citation type="submission" date="2025-08" db="UniProtKB">
        <authorList>
            <consortium name="Ensembl"/>
        </authorList>
    </citation>
    <scope>IDENTIFICATION</scope>
</reference>
<protein>
    <submittedName>
        <fullName evidence="3">HMG-box containing 3</fullName>
    </submittedName>
</protein>
<accession>A0A3Q0SKW5</accession>
<dbReference type="STRING" id="61819.ENSACIP00000020960"/>
<evidence type="ECO:0000259" key="2">
    <source>
        <dbReference type="PROSITE" id="PS50118"/>
    </source>
</evidence>
<keyword evidence="4" id="KW-1185">Reference proteome</keyword>
<reference evidence="3" key="2">
    <citation type="submission" date="2025-09" db="UniProtKB">
        <authorList>
            <consortium name="Ensembl"/>
        </authorList>
    </citation>
    <scope>IDENTIFICATION</scope>
</reference>
<dbReference type="InterPro" id="IPR039598">
    <property type="entry name" value="HMGXB3"/>
</dbReference>
<dbReference type="PANTHER" id="PTHR17609:SF2">
    <property type="entry name" value="HMG DOMAIN-CONTAINING PROTEIN 3"/>
    <property type="match status" value="1"/>
</dbReference>
<dbReference type="SMART" id="SM00398">
    <property type="entry name" value="HMG"/>
    <property type="match status" value="1"/>
</dbReference>
<dbReference type="Proteomes" id="UP000261340">
    <property type="component" value="Unplaced"/>
</dbReference>
<dbReference type="Gene3D" id="1.10.30.10">
    <property type="entry name" value="High mobility group box domain"/>
    <property type="match status" value="1"/>
</dbReference>
<evidence type="ECO:0000313" key="4">
    <source>
        <dbReference type="Proteomes" id="UP000261340"/>
    </source>
</evidence>
<feature type="domain" description="HMG box" evidence="2">
    <location>
        <begin position="39"/>
        <end position="97"/>
    </location>
</feature>
<dbReference type="PANTHER" id="PTHR17609">
    <property type="entry name" value="HMG DOMAIN-CONTAINING PROTEIN 3"/>
    <property type="match status" value="1"/>
</dbReference>
<dbReference type="GO" id="GO:0005634">
    <property type="term" value="C:nucleus"/>
    <property type="evidence" value="ECO:0007669"/>
    <property type="project" value="UniProtKB-UniRule"/>
</dbReference>
<dbReference type="SUPFAM" id="SSF47095">
    <property type="entry name" value="HMG-box"/>
    <property type="match status" value="1"/>
</dbReference>
<keyword evidence="1" id="KW-0238">DNA-binding</keyword>